<organism evidence="1 2">
    <name type="scientific">Gossypium arboreum</name>
    <name type="common">Tree cotton</name>
    <name type="synonym">Gossypium nanking</name>
    <dbReference type="NCBI Taxonomy" id="29729"/>
    <lineage>
        <taxon>Eukaryota</taxon>
        <taxon>Viridiplantae</taxon>
        <taxon>Streptophyta</taxon>
        <taxon>Embryophyta</taxon>
        <taxon>Tracheophyta</taxon>
        <taxon>Spermatophyta</taxon>
        <taxon>Magnoliopsida</taxon>
        <taxon>eudicotyledons</taxon>
        <taxon>Gunneridae</taxon>
        <taxon>Pentapetalae</taxon>
        <taxon>rosids</taxon>
        <taxon>malvids</taxon>
        <taxon>Malvales</taxon>
        <taxon>Malvaceae</taxon>
        <taxon>Malvoideae</taxon>
        <taxon>Gossypium</taxon>
    </lineage>
</organism>
<gene>
    <name evidence="1" type="ORF">PVK06_043345</name>
</gene>
<reference evidence="1 2" key="1">
    <citation type="submission" date="2023-03" db="EMBL/GenBank/DDBJ databases">
        <title>WGS of Gossypium arboreum.</title>
        <authorList>
            <person name="Yu D."/>
        </authorList>
    </citation>
    <scope>NUCLEOTIDE SEQUENCE [LARGE SCALE GENOMIC DNA]</scope>
    <source>
        <tissue evidence="1">Leaf</tissue>
    </source>
</reference>
<name>A0ABR0MNL3_GOSAR</name>
<comment type="caution">
    <text evidence="1">The sequence shown here is derived from an EMBL/GenBank/DDBJ whole genome shotgun (WGS) entry which is preliminary data.</text>
</comment>
<evidence type="ECO:0000313" key="1">
    <source>
        <dbReference type="EMBL" id="KAK5775451.1"/>
    </source>
</evidence>
<dbReference type="Proteomes" id="UP001358586">
    <property type="component" value="Chromosome 12"/>
</dbReference>
<evidence type="ECO:0000313" key="2">
    <source>
        <dbReference type="Proteomes" id="UP001358586"/>
    </source>
</evidence>
<dbReference type="EMBL" id="JARKNE010000012">
    <property type="protein sequence ID" value="KAK5775451.1"/>
    <property type="molecule type" value="Genomic_DNA"/>
</dbReference>
<proteinExistence type="predicted"/>
<keyword evidence="2" id="KW-1185">Reference proteome</keyword>
<protein>
    <submittedName>
        <fullName evidence="1">Uncharacterized protein</fullName>
    </submittedName>
</protein>
<sequence>MSTKKFPYSSNKVTNHLKISLLEAAIEHMCSVSFSSGVKKPSLQELTLPLQVLLGENNDLVERLGIAESNVEKLSREVTVERLEKEIMADAIKKMVKEHKVTVNKMAEE</sequence>
<accession>A0ABR0MNL3</accession>